<reference evidence="1 2" key="1">
    <citation type="journal article" date="2019" name="Int. J. Syst. Evol. Microbiol.">
        <title>The Global Catalogue of Microorganisms (GCM) 10K type strain sequencing project: providing services to taxonomists for standard genome sequencing and annotation.</title>
        <authorList>
            <consortium name="The Broad Institute Genomics Platform"/>
            <consortium name="The Broad Institute Genome Sequencing Center for Infectious Disease"/>
            <person name="Wu L."/>
            <person name="Ma J."/>
        </authorList>
    </citation>
    <scope>NUCLEOTIDE SEQUENCE [LARGE SCALE GENOMIC DNA]</scope>
    <source>
        <strain evidence="1 2">RDMS1</strain>
    </source>
</reference>
<dbReference type="Proteomes" id="UP001596417">
    <property type="component" value="Unassembled WGS sequence"/>
</dbReference>
<evidence type="ECO:0000313" key="2">
    <source>
        <dbReference type="Proteomes" id="UP001596417"/>
    </source>
</evidence>
<evidence type="ECO:0000313" key="1">
    <source>
        <dbReference type="EMBL" id="MFC7191877.1"/>
    </source>
</evidence>
<dbReference type="EMBL" id="JBHTAX010000001">
    <property type="protein sequence ID" value="MFC7191877.1"/>
    <property type="molecule type" value="Genomic_DNA"/>
</dbReference>
<comment type="caution">
    <text evidence="1">The sequence shown here is derived from an EMBL/GenBank/DDBJ whole genome shotgun (WGS) entry which is preliminary data.</text>
</comment>
<keyword evidence="2" id="KW-1185">Reference proteome</keyword>
<accession>A0ABD5YU12</accession>
<dbReference type="GeneID" id="76201666"/>
<protein>
    <submittedName>
        <fullName evidence="1">Uncharacterized protein</fullName>
    </submittedName>
</protein>
<gene>
    <name evidence="1" type="ORF">ACFQL7_20205</name>
</gene>
<sequence length="331" mass="38347">MSSQTSEASDSNDRFNYSEMTQSEAISYLIGDFSLSEMRELNDDMPHCHAPDILYYADAFGCLEMAFVLQGFDKKLPDIIHKALYKEYKNDGLDVLEMVNTHEIQSSVCPVCSMEIFTFEFPRHHTEYMTEYGNVLDVTFLEDETQPHYFPEAEETGQDKMCQGCRDVFPWVGDENGGVRIHLPDVDEISGFSVQSGVIQHRDFGYMNRRSAWVPLPDMNHTDDFVEFSREHAASQQRGRGWLAENYWSELSHEDFMGENCAYGDDVRFRDEFRDVIRQWARSNEETHPDLEYPYIMIDGKYLFYKEGGRNEVYDAMASQLEQAGLTPAEN</sequence>
<dbReference type="RefSeq" id="WP_264822336.1">
    <property type="nucleotide sequence ID" value="NZ_CP110249.1"/>
</dbReference>
<organism evidence="1 2">
    <name type="scientific">Halocatena marina</name>
    <dbReference type="NCBI Taxonomy" id="2934937"/>
    <lineage>
        <taxon>Archaea</taxon>
        <taxon>Methanobacteriati</taxon>
        <taxon>Methanobacteriota</taxon>
        <taxon>Stenosarchaea group</taxon>
        <taxon>Halobacteria</taxon>
        <taxon>Halobacteriales</taxon>
        <taxon>Natronomonadaceae</taxon>
        <taxon>Halocatena</taxon>
    </lineage>
</organism>
<dbReference type="AlphaFoldDB" id="A0ABD5YU12"/>
<proteinExistence type="predicted"/>
<name>A0ABD5YU12_9EURY</name>